<dbReference type="InterPro" id="IPR011009">
    <property type="entry name" value="Kinase-like_dom_sf"/>
</dbReference>
<feature type="binding site" evidence="11">
    <location>
        <position position="195"/>
    </location>
    <ligand>
        <name>ATP</name>
        <dbReference type="ChEBI" id="CHEBI:30616"/>
    </ligand>
</feature>
<name>D8TCT6_SELML</name>
<feature type="domain" description="Protein kinase" evidence="13">
    <location>
        <begin position="166"/>
        <end position="377"/>
    </location>
</feature>
<dbReference type="GO" id="GO:0005524">
    <property type="term" value="F:ATP binding"/>
    <property type="evidence" value="ECO:0007669"/>
    <property type="project" value="UniProtKB-UniRule"/>
</dbReference>
<dbReference type="PANTHER" id="PTHR47974:SF9">
    <property type="entry name" value="RECEPTOR-LIKE SERINE_THREONINE-PROTEIN KINASE"/>
    <property type="match status" value="1"/>
</dbReference>
<dbReference type="Pfam" id="PF07714">
    <property type="entry name" value="PK_Tyr_Ser-Thr"/>
    <property type="match status" value="1"/>
</dbReference>
<dbReference type="KEGG" id="smo:SELMODRAFT_431485"/>
<evidence type="ECO:0000256" key="11">
    <source>
        <dbReference type="PROSITE-ProRule" id="PRU10141"/>
    </source>
</evidence>
<evidence type="ECO:0000256" key="8">
    <source>
        <dbReference type="ARBA" id="ARBA00022840"/>
    </source>
</evidence>
<evidence type="ECO:0000313" key="15">
    <source>
        <dbReference type="Proteomes" id="UP000001514"/>
    </source>
</evidence>
<dbReference type="SUPFAM" id="SSF56112">
    <property type="entry name" value="Protein kinase-like (PK-like)"/>
    <property type="match status" value="1"/>
</dbReference>
<dbReference type="GO" id="GO:0005576">
    <property type="term" value="C:extracellular region"/>
    <property type="evidence" value="ECO:0007669"/>
    <property type="project" value="UniProtKB-SubCell"/>
</dbReference>
<evidence type="ECO:0000256" key="12">
    <source>
        <dbReference type="SAM" id="Phobius"/>
    </source>
</evidence>
<dbReference type="Pfam" id="PF24300">
    <property type="entry name" value="KWL1"/>
    <property type="match status" value="1"/>
</dbReference>
<gene>
    <name evidence="14" type="ORF">SELMODRAFT_431485</name>
</gene>
<dbReference type="GO" id="GO:0016020">
    <property type="term" value="C:membrane"/>
    <property type="evidence" value="ECO:0007669"/>
    <property type="project" value="UniProtKB-SubCell"/>
</dbReference>
<keyword evidence="15" id="KW-1185">Reference proteome</keyword>
<dbReference type="HOGENOM" id="CLU_734466_0_0_1"/>
<keyword evidence="5 12" id="KW-0812">Transmembrane</keyword>
<keyword evidence="10 12" id="KW-0472">Membrane</keyword>
<evidence type="ECO:0000256" key="5">
    <source>
        <dbReference type="ARBA" id="ARBA00022692"/>
    </source>
</evidence>
<evidence type="ECO:0000256" key="1">
    <source>
        <dbReference type="ARBA" id="ARBA00004167"/>
    </source>
</evidence>
<dbReference type="EMBL" id="GL377719">
    <property type="protein sequence ID" value="EFJ05559.1"/>
    <property type="molecule type" value="Genomic_DNA"/>
</dbReference>
<evidence type="ECO:0000256" key="2">
    <source>
        <dbReference type="ARBA" id="ARBA00004613"/>
    </source>
</evidence>
<keyword evidence="4" id="KW-0808">Transferase</keyword>
<keyword evidence="7 11" id="KW-0547">Nucleotide-binding</keyword>
<proteinExistence type="predicted"/>
<dbReference type="InterPro" id="IPR017441">
    <property type="entry name" value="Protein_kinase_ATP_BS"/>
</dbReference>
<dbReference type="Gramene" id="EFJ05559">
    <property type="protein sequence ID" value="EFJ05559"/>
    <property type="gene ID" value="SELMODRAFT_431485"/>
</dbReference>
<evidence type="ECO:0000256" key="6">
    <source>
        <dbReference type="ARBA" id="ARBA00022729"/>
    </source>
</evidence>
<protein>
    <recommendedName>
        <fullName evidence="13">Protein kinase domain-containing protein</fullName>
    </recommendedName>
</protein>
<evidence type="ECO:0000256" key="9">
    <source>
        <dbReference type="ARBA" id="ARBA00022989"/>
    </source>
</evidence>
<evidence type="ECO:0000256" key="10">
    <source>
        <dbReference type="ARBA" id="ARBA00023136"/>
    </source>
</evidence>
<keyword evidence="3" id="KW-0964">Secreted</keyword>
<feature type="transmembrane region" description="Helical" evidence="12">
    <location>
        <begin position="103"/>
        <end position="124"/>
    </location>
</feature>
<dbReference type="InParanoid" id="D8TCT6"/>
<evidence type="ECO:0000313" key="14">
    <source>
        <dbReference type="EMBL" id="EFJ05559.1"/>
    </source>
</evidence>
<comment type="subcellular location">
    <subcellularLocation>
        <location evidence="1">Membrane</location>
        <topology evidence="1">Single-pass membrane protein</topology>
    </subcellularLocation>
    <subcellularLocation>
        <location evidence="2">Secreted</location>
    </subcellularLocation>
</comment>
<dbReference type="PROSITE" id="PS50011">
    <property type="entry name" value="PROTEIN_KINASE_DOM"/>
    <property type="match status" value="1"/>
</dbReference>
<keyword evidence="8 11" id="KW-0067">ATP-binding</keyword>
<evidence type="ECO:0000256" key="4">
    <source>
        <dbReference type="ARBA" id="ARBA00022679"/>
    </source>
</evidence>
<organism evidence="15">
    <name type="scientific">Selaginella moellendorffii</name>
    <name type="common">Spikemoss</name>
    <dbReference type="NCBI Taxonomy" id="88036"/>
    <lineage>
        <taxon>Eukaryota</taxon>
        <taxon>Viridiplantae</taxon>
        <taxon>Streptophyta</taxon>
        <taxon>Embryophyta</taxon>
        <taxon>Tracheophyta</taxon>
        <taxon>Lycopodiopsida</taxon>
        <taxon>Selaginellales</taxon>
        <taxon>Selaginellaceae</taxon>
        <taxon>Selaginella</taxon>
    </lineage>
</organism>
<dbReference type="PROSITE" id="PS00107">
    <property type="entry name" value="PROTEIN_KINASE_ATP"/>
    <property type="match status" value="1"/>
</dbReference>
<dbReference type="InterPro" id="IPR039271">
    <property type="entry name" value="Kiwellin-like"/>
</dbReference>
<evidence type="ECO:0000256" key="7">
    <source>
        <dbReference type="ARBA" id="ARBA00022741"/>
    </source>
</evidence>
<accession>D8TCT6</accession>
<dbReference type="FunFam" id="3.30.200.20:FF:000178">
    <property type="entry name" value="serine/threonine-protein kinase PBS1-like"/>
    <property type="match status" value="1"/>
</dbReference>
<evidence type="ECO:0000256" key="3">
    <source>
        <dbReference type="ARBA" id="ARBA00022525"/>
    </source>
</evidence>
<dbReference type="PANTHER" id="PTHR47974">
    <property type="entry name" value="OS07G0415500 PROTEIN"/>
    <property type="match status" value="1"/>
</dbReference>
<dbReference type="InterPro" id="IPR000719">
    <property type="entry name" value="Prot_kinase_dom"/>
</dbReference>
<keyword evidence="9 12" id="KW-1133">Transmembrane helix</keyword>
<dbReference type="Proteomes" id="UP000001514">
    <property type="component" value="Unassembled WGS sequence"/>
</dbReference>
<sequence>MAALATGWYTQDRSLCSKNIQVLAPNGRTAVARMVAECYSPGACLRDHSFTEPCAPNAVAANEQVWRQLGYDPGIGILRNITWNVIDSNLPQSIRSKKNYQGVISGVASAVAGVVLSVVIFVATRKWRRSRRRRMEKQALIEGMRLDEILPHQFSYHDLKMATRNFDPELTLGAGGFGSVFKGELADGSLVAVKKMDVEIQGSSKGHSQFKAEVMSIGSIHHFNLVKLRGFCIQGPAALLVYEFIPNGSLDKWIFIKNDDDKVPSSILLFLLILLTTALPGRNRAEHVSQCNVVELIDDKLLDNDLDSTSSGLELKDVERYVKIGLWCIQLEAAIRPSMRNVLDMLEASGNEEAYRRQYTFQRIKGLRLHHHQPHKI</sequence>
<dbReference type="AlphaFoldDB" id="D8TCT6"/>
<dbReference type="InterPro" id="IPR001245">
    <property type="entry name" value="Ser-Thr/Tyr_kinase_cat_dom"/>
</dbReference>
<evidence type="ECO:0000259" key="13">
    <source>
        <dbReference type="PROSITE" id="PS50011"/>
    </source>
</evidence>
<reference evidence="14 15" key="1">
    <citation type="journal article" date="2011" name="Science">
        <title>The Selaginella genome identifies genetic changes associated with the evolution of vascular plants.</title>
        <authorList>
            <person name="Banks J.A."/>
            <person name="Nishiyama T."/>
            <person name="Hasebe M."/>
            <person name="Bowman J.L."/>
            <person name="Gribskov M."/>
            <person name="dePamphilis C."/>
            <person name="Albert V.A."/>
            <person name="Aono N."/>
            <person name="Aoyama T."/>
            <person name="Ambrose B.A."/>
            <person name="Ashton N.W."/>
            <person name="Axtell M.J."/>
            <person name="Barker E."/>
            <person name="Barker M.S."/>
            <person name="Bennetzen J.L."/>
            <person name="Bonawitz N.D."/>
            <person name="Chapple C."/>
            <person name="Cheng C."/>
            <person name="Correa L.G."/>
            <person name="Dacre M."/>
            <person name="DeBarry J."/>
            <person name="Dreyer I."/>
            <person name="Elias M."/>
            <person name="Engstrom E.M."/>
            <person name="Estelle M."/>
            <person name="Feng L."/>
            <person name="Finet C."/>
            <person name="Floyd S.K."/>
            <person name="Frommer W.B."/>
            <person name="Fujita T."/>
            <person name="Gramzow L."/>
            <person name="Gutensohn M."/>
            <person name="Harholt J."/>
            <person name="Hattori M."/>
            <person name="Heyl A."/>
            <person name="Hirai T."/>
            <person name="Hiwatashi Y."/>
            <person name="Ishikawa M."/>
            <person name="Iwata M."/>
            <person name="Karol K.G."/>
            <person name="Koehler B."/>
            <person name="Kolukisaoglu U."/>
            <person name="Kubo M."/>
            <person name="Kurata T."/>
            <person name="Lalonde S."/>
            <person name="Li K."/>
            <person name="Li Y."/>
            <person name="Litt A."/>
            <person name="Lyons E."/>
            <person name="Manning G."/>
            <person name="Maruyama T."/>
            <person name="Michael T.P."/>
            <person name="Mikami K."/>
            <person name="Miyazaki S."/>
            <person name="Morinaga S."/>
            <person name="Murata T."/>
            <person name="Mueller-Roeber B."/>
            <person name="Nelson D.R."/>
            <person name="Obara M."/>
            <person name="Oguri Y."/>
            <person name="Olmstead R.G."/>
            <person name="Onodera N."/>
            <person name="Petersen B.L."/>
            <person name="Pils B."/>
            <person name="Prigge M."/>
            <person name="Rensing S.A."/>
            <person name="Riano-Pachon D.M."/>
            <person name="Roberts A.W."/>
            <person name="Sato Y."/>
            <person name="Scheller H.V."/>
            <person name="Schulz B."/>
            <person name="Schulz C."/>
            <person name="Shakirov E.V."/>
            <person name="Shibagaki N."/>
            <person name="Shinohara N."/>
            <person name="Shippen D.E."/>
            <person name="Soerensen I."/>
            <person name="Sotooka R."/>
            <person name="Sugimoto N."/>
            <person name="Sugita M."/>
            <person name="Sumikawa N."/>
            <person name="Tanurdzic M."/>
            <person name="Theissen G."/>
            <person name="Ulvskov P."/>
            <person name="Wakazuki S."/>
            <person name="Weng J.K."/>
            <person name="Willats W.W."/>
            <person name="Wipf D."/>
            <person name="Wolf P.G."/>
            <person name="Yang L."/>
            <person name="Zimmer A.D."/>
            <person name="Zhu Q."/>
            <person name="Mitros T."/>
            <person name="Hellsten U."/>
            <person name="Loque D."/>
            <person name="Otillar R."/>
            <person name="Salamov A."/>
            <person name="Schmutz J."/>
            <person name="Shapiro H."/>
            <person name="Lindquist E."/>
            <person name="Lucas S."/>
            <person name="Rokhsar D."/>
            <person name="Grigoriev I.V."/>
        </authorList>
    </citation>
    <scope>NUCLEOTIDE SEQUENCE [LARGE SCALE GENOMIC DNA]</scope>
</reference>
<dbReference type="Gene3D" id="3.30.200.20">
    <property type="entry name" value="Phosphorylase Kinase, domain 1"/>
    <property type="match status" value="1"/>
</dbReference>
<dbReference type="GO" id="GO:0004672">
    <property type="term" value="F:protein kinase activity"/>
    <property type="evidence" value="ECO:0007669"/>
    <property type="project" value="InterPro"/>
</dbReference>
<keyword evidence="6" id="KW-0732">Signal</keyword>